<evidence type="ECO:0000256" key="1">
    <source>
        <dbReference type="ARBA" id="ARBA00022679"/>
    </source>
</evidence>
<evidence type="ECO:0000313" key="8">
    <source>
        <dbReference type="EMBL" id="GFO85310.1"/>
    </source>
</evidence>
<dbReference type="EMBL" id="BLYI01000035">
    <property type="protein sequence ID" value="GFO85310.1"/>
    <property type="molecule type" value="Genomic_DNA"/>
</dbReference>
<keyword evidence="2" id="KW-0677">Repeat</keyword>
<dbReference type="PANTHER" id="PTHR30185:SF12">
    <property type="entry name" value="TRANSCRIPTIONAL REGULATOR MANR"/>
    <property type="match status" value="1"/>
</dbReference>
<dbReference type="GO" id="GO:0009401">
    <property type="term" value="P:phosphoenolpyruvate-dependent sugar phosphotransferase system"/>
    <property type="evidence" value="ECO:0007669"/>
    <property type="project" value="InterPro"/>
</dbReference>
<evidence type="ECO:0000259" key="7">
    <source>
        <dbReference type="PROSITE" id="PS51372"/>
    </source>
</evidence>
<dbReference type="InterPro" id="IPR036634">
    <property type="entry name" value="PRD_sf"/>
</dbReference>
<dbReference type="Pfam" id="PF05043">
    <property type="entry name" value="Mga"/>
    <property type="match status" value="1"/>
</dbReference>
<keyword evidence="5" id="KW-0804">Transcription</keyword>
<evidence type="ECO:0000313" key="9">
    <source>
        <dbReference type="Proteomes" id="UP000613208"/>
    </source>
</evidence>
<evidence type="ECO:0000259" key="6">
    <source>
        <dbReference type="PROSITE" id="PS51099"/>
    </source>
</evidence>
<dbReference type="InterPro" id="IPR050661">
    <property type="entry name" value="BglG_antiterminators"/>
</dbReference>
<dbReference type="InterPro" id="IPR011608">
    <property type="entry name" value="PRD"/>
</dbReference>
<dbReference type="PROSITE" id="PS51099">
    <property type="entry name" value="PTS_EIIB_TYPE_2"/>
    <property type="match status" value="1"/>
</dbReference>
<sequence>MLSGRMLNVIQYIQIKGTTSYKEIANDLNIKERSVRYDINRINDSLSMENKPQIEKCSKGVLKFPENLSLEEVSENNDFLYTSSERISLLLLNLLIRNENFKISQIGNELQVSRSTIKNDMNELSKSLEKDGLSIEYTDHFFLSGPEKKRASLMNREFNKYIDLLINPPINFNAFEYHSIHIIHTSFKGISIPQVLVCINELLEKMGYILTDSSYRWYLSNILCLLWFIIHKKPYPLTLVSTPVLDSHSMRKIQASLSDIIGCPISDAHISTMLYYLEYTRTYSNLNQPMDPAYVESLVHTLISRASQIFSLPFEKDKILTDGLLGHVVPLLGRIKSHVSLCENMIDILGPEEMDTYEQIKKICLETEPFDQIENEDEFVHFAIYFLASMKRIGSIPCKKILLICGQGYGASVMLREALLSEYQIEITDVIPLYKVPSYPNWHEVDYILSTVDIHGELPKPYLLIHPILRASDHIAIEELGIPRKELLSNFFHFSERLNFLASDDQKKIMDLLAQQLGYQKTEKPV</sequence>
<evidence type="ECO:0000256" key="2">
    <source>
        <dbReference type="ARBA" id="ARBA00022737"/>
    </source>
</evidence>
<dbReference type="InterPro" id="IPR036095">
    <property type="entry name" value="PTS_EIIB-like_sf"/>
</dbReference>
<dbReference type="PROSITE" id="PS51372">
    <property type="entry name" value="PRD_2"/>
    <property type="match status" value="1"/>
</dbReference>
<dbReference type="PANTHER" id="PTHR30185">
    <property type="entry name" value="CRYPTIC BETA-GLUCOSIDE BGL OPERON ANTITERMINATOR"/>
    <property type="match status" value="1"/>
</dbReference>
<dbReference type="Proteomes" id="UP000613208">
    <property type="component" value="Unassembled WGS sequence"/>
</dbReference>
<dbReference type="Gene3D" id="1.10.10.10">
    <property type="entry name" value="Winged helix-like DNA-binding domain superfamily/Winged helix DNA-binding domain"/>
    <property type="match status" value="1"/>
</dbReference>
<feature type="domain" description="PRD" evidence="7">
    <location>
        <begin position="290"/>
        <end position="396"/>
    </location>
</feature>
<name>A0A916Q9T5_9FIRM</name>
<dbReference type="InterPro" id="IPR007737">
    <property type="entry name" value="Mga_HTH"/>
</dbReference>
<dbReference type="AlphaFoldDB" id="A0A916Q9T5"/>
<dbReference type="CDD" id="cd05568">
    <property type="entry name" value="PTS_IIB_bgl_like"/>
    <property type="match status" value="1"/>
</dbReference>
<evidence type="ECO:0000256" key="4">
    <source>
        <dbReference type="ARBA" id="ARBA00023159"/>
    </source>
</evidence>
<keyword evidence="9" id="KW-1185">Reference proteome</keyword>
<reference evidence="8" key="1">
    <citation type="submission" date="2020-06" db="EMBL/GenBank/DDBJ databases">
        <title>Characterization of fructooligosaccharide metabolism and fructooligosaccharide-degrading enzymes in human commensal butyrate producers.</title>
        <authorList>
            <person name="Tanno H."/>
            <person name="Fujii T."/>
            <person name="Hirano K."/>
            <person name="Maeno S."/>
            <person name="Tonozuka T."/>
            <person name="Sakamoto M."/>
            <person name="Ohkuma M."/>
            <person name="Tochio T."/>
            <person name="Endo A."/>
        </authorList>
    </citation>
    <scope>NUCLEOTIDE SEQUENCE</scope>
    <source>
        <strain evidence="8">JCM 17466</strain>
    </source>
</reference>
<organism evidence="8 9">
    <name type="scientific">Anaerostipes butyraticus</name>
    <dbReference type="NCBI Taxonomy" id="645466"/>
    <lineage>
        <taxon>Bacteria</taxon>
        <taxon>Bacillati</taxon>
        <taxon>Bacillota</taxon>
        <taxon>Clostridia</taxon>
        <taxon>Lachnospirales</taxon>
        <taxon>Lachnospiraceae</taxon>
        <taxon>Anaerostipes</taxon>
    </lineage>
</organism>
<gene>
    <name evidence="8" type="ORF">ANBU17_16570</name>
</gene>
<dbReference type="SUPFAM" id="SSF52794">
    <property type="entry name" value="PTS system IIB component-like"/>
    <property type="match status" value="1"/>
</dbReference>
<evidence type="ECO:0000256" key="3">
    <source>
        <dbReference type="ARBA" id="ARBA00023015"/>
    </source>
</evidence>
<dbReference type="GO" id="GO:0008982">
    <property type="term" value="F:protein-N(PI)-phosphohistidine-sugar phosphotransferase activity"/>
    <property type="evidence" value="ECO:0007669"/>
    <property type="project" value="InterPro"/>
</dbReference>
<feature type="domain" description="PTS EIIB type-2" evidence="6">
    <location>
        <begin position="399"/>
        <end position="489"/>
    </location>
</feature>
<dbReference type="Pfam" id="PF00874">
    <property type="entry name" value="PRD"/>
    <property type="match status" value="1"/>
</dbReference>
<dbReference type="GO" id="GO:0006355">
    <property type="term" value="P:regulation of DNA-templated transcription"/>
    <property type="evidence" value="ECO:0007669"/>
    <property type="project" value="InterPro"/>
</dbReference>
<comment type="caution">
    <text evidence="8">The sequence shown here is derived from an EMBL/GenBank/DDBJ whole genome shotgun (WGS) entry which is preliminary data.</text>
</comment>
<keyword evidence="1" id="KW-0808">Transferase</keyword>
<keyword evidence="3" id="KW-0805">Transcription regulation</keyword>
<protein>
    <submittedName>
        <fullName evidence="8">Transcription antiterminator BglG</fullName>
    </submittedName>
</protein>
<dbReference type="InterPro" id="IPR036388">
    <property type="entry name" value="WH-like_DNA-bd_sf"/>
</dbReference>
<evidence type="ECO:0000256" key="5">
    <source>
        <dbReference type="ARBA" id="ARBA00023163"/>
    </source>
</evidence>
<dbReference type="SUPFAM" id="SSF63520">
    <property type="entry name" value="PTS-regulatory domain, PRD"/>
    <property type="match status" value="1"/>
</dbReference>
<proteinExistence type="predicted"/>
<dbReference type="InterPro" id="IPR013011">
    <property type="entry name" value="PTS_EIIB_2"/>
</dbReference>
<keyword evidence="4" id="KW-0010">Activator</keyword>
<accession>A0A916Q9T5</accession>